<accession>A0A0D2JE29</accession>
<keyword evidence="1" id="KW-0812">Transmembrane</keyword>
<dbReference type="EMBL" id="ARQD01000002">
    <property type="protein sequence ID" value="KIX85251.1"/>
    <property type="molecule type" value="Genomic_DNA"/>
</dbReference>
<dbReference type="Proteomes" id="UP000032214">
    <property type="component" value="Unassembled WGS sequence"/>
</dbReference>
<evidence type="ECO:0000256" key="1">
    <source>
        <dbReference type="SAM" id="Phobius"/>
    </source>
</evidence>
<name>A0A0D2JE29_9BACT</name>
<gene>
    <name evidence="2" type="ORF">J120_02960</name>
</gene>
<protein>
    <submittedName>
        <fullName evidence="2">Uncharacterized protein</fullName>
    </submittedName>
</protein>
<dbReference type="eggNOG" id="ENOG5032UGI">
    <property type="taxonomic scope" value="Bacteria"/>
</dbReference>
<reference evidence="2 3" key="1">
    <citation type="journal article" date="2013" name="Proc. Natl. Acad. Sci. U.S.A.">
        <title>Candidate phylum TM6 genome recovered from a hospital sink biofilm provides genomic insights into this uncultivated phylum.</title>
        <authorList>
            <person name="McLean J.S."/>
            <person name="Lombardo M.J."/>
            <person name="Badger J.H."/>
            <person name="Edlund A."/>
            <person name="Novotny M."/>
            <person name="Yee-Greenbaum J."/>
            <person name="Vyahhi N."/>
            <person name="Hall A.P."/>
            <person name="Yang Y."/>
            <person name="Dupont C.L."/>
            <person name="Ziegler M.G."/>
            <person name="Chitsaz H."/>
            <person name="Allen A.E."/>
            <person name="Yooseph S."/>
            <person name="Tesler G."/>
            <person name="Pevzner P.A."/>
            <person name="Friedman R.M."/>
            <person name="Nealson K.H."/>
            <person name="Venter J.C."/>
            <person name="Lasken R.S."/>
        </authorList>
    </citation>
    <scope>NUCLEOTIDE SEQUENCE [LARGE SCALE GENOMIC DNA]</scope>
    <source>
        <strain evidence="2 3">TM6SC1</strain>
    </source>
</reference>
<keyword evidence="3" id="KW-1185">Reference proteome</keyword>
<sequence length="320" mass="36649">MNFRVQRYIRILFICMLAIGGITVAMYYQKQVQQDTITCNVPMLFDEYKKPVPALQSLLKIFSISADAQLNDIVTATQNSWLRKPGKERWEMENIYTPEIQTTLLNCCERLGMINEIKPAQKHYKYAVVLGATVQRVRTRVLYVLNLINQGYTFEYVVLLGGQRPLDPSIESTEILYNNDKNFIIKAGWNKPATAPGTETDMMKMVVDQIAWPDNFNAPFIFVDAPLKNMPDGKVLRPTTGDTFATWLSTKPEASSTLVVSHQPYIGYQDMVARTYLPQDFICHSCGAHCPEDEIVDSVLLDTLARWIYQTREYYKKQTA</sequence>
<keyword evidence="1" id="KW-0472">Membrane</keyword>
<keyword evidence="1" id="KW-1133">Transmembrane helix</keyword>
<comment type="caution">
    <text evidence="2">The sequence shown here is derived from an EMBL/GenBank/DDBJ whole genome shotgun (WGS) entry which is preliminary data.</text>
</comment>
<feature type="transmembrane region" description="Helical" evidence="1">
    <location>
        <begin position="7"/>
        <end position="28"/>
    </location>
</feature>
<evidence type="ECO:0000313" key="3">
    <source>
        <dbReference type="Proteomes" id="UP000032214"/>
    </source>
</evidence>
<organism evidence="2 3">
    <name type="scientific">candidate division TM6 bacterium JCVI TM6SC1</name>
    <dbReference type="NCBI Taxonomy" id="1306947"/>
    <lineage>
        <taxon>Bacteria</taxon>
        <taxon>Candidatus Babelota</taxon>
        <taxon>Vermiphilus</taxon>
    </lineage>
</organism>
<proteinExistence type="predicted"/>
<evidence type="ECO:0000313" key="2">
    <source>
        <dbReference type="EMBL" id="KIX85251.1"/>
    </source>
</evidence>
<dbReference type="AlphaFoldDB" id="A0A0D2JE29"/>
<dbReference type="STRING" id="1306947.J120_02960"/>